<evidence type="ECO:0000256" key="2">
    <source>
        <dbReference type="ARBA" id="ARBA00008639"/>
    </source>
</evidence>
<dbReference type="PANTHER" id="PTHR43780:SF2">
    <property type="entry name" value="1-AMINOCYCLOPROPANE-1-CARBOXYLATE DEAMINASE-RELATED"/>
    <property type="match status" value="1"/>
</dbReference>
<feature type="domain" description="Tryptophan synthase beta chain-like PALP" evidence="4">
    <location>
        <begin position="19"/>
        <end position="286"/>
    </location>
</feature>
<evidence type="ECO:0000256" key="3">
    <source>
        <dbReference type="ARBA" id="ARBA00022898"/>
    </source>
</evidence>
<organism evidence="5 6">
    <name type="scientific">Undibacterium umbellatum</name>
    <dbReference type="NCBI Taxonomy" id="2762300"/>
    <lineage>
        <taxon>Bacteria</taxon>
        <taxon>Pseudomonadati</taxon>
        <taxon>Pseudomonadota</taxon>
        <taxon>Betaproteobacteria</taxon>
        <taxon>Burkholderiales</taxon>
        <taxon>Oxalobacteraceae</taxon>
        <taxon>Undibacterium</taxon>
    </lineage>
</organism>
<dbReference type="RefSeq" id="WP_186955806.1">
    <property type="nucleotide sequence ID" value="NZ_JACOFX010000015.1"/>
</dbReference>
<reference evidence="5 6" key="1">
    <citation type="submission" date="2020-08" db="EMBL/GenBank/DDBJ databases">
        <title>Novel species isolated from subtropical streams in China.</title>
        <authorList>
            <person name="Lu H."/>
        </authorList>
    </citation>
    <scope>NUCLEOTIDE SEQUENCE [LARGE SCALE GENOMIC DNA]</scope>
    <source>
        <strain evidence="5 6">NL8W</strain>
    </source>
</reference>
<evidence type="ECO:0000256" key="1">
    <source>
        <dbReference type="ARBA" id="ARBA00001933"/>
    </source>
</evidence>
<evidence type="ECO:0000313" key="5">
    <source>
        <dbReference type="EMBL" id="MBC3910301.1"/>
    </source>
</evidence>
<gene>
    <name evidence="5" type="ORF">H8L47_22305</name>
</gene>
<name>A0ABR6ZFE1_9BURK</name>
<dbReference type="PANTHER" id="PTHR43780">
    <property type="entry name" value="1-AMINOCYCLOPROPANE-1-CARBOXYLATE DEAMINASE-RELATED"/>
    <property type="match status" value="1"/>
</dbReference>
<evidence type="ECO:0000313" key="6">
    <source>
        <dbReference type="Proteomes" id="UP000646911"/>
    </source>
</evidence>
<sequence>MLLTSPGSPCQQVHSQLFAGMDLWMKRDDLLHPQVSGNKYRKLKYPLLGLQGRRSHVVSMGGIWSNHIHALAHAAHALGLPATALIRGAEGMHSAMLEDVRALGMQVRFVNRETYRQLRLGESAWRTHLEDAGANALWLPEGGSAPLALRGVAELIAELPFIPDYLAVACGTGATLAGLLAGLQGRSKVLGIAAISGGDYLRTEISRLLVDAGYPDYQNYELLTEFHHGGYGKVAPELLDFSRQFVHETSIPLEPVYTAKMLFALRQLWHHAYLAPDARVIAIHTGGLQGARGFVSI</sequence>
<protein>
    <submittedName>
        <fullName evidence="5">Pyridoxal-phosphate dependent enzyme</fullName>
    </submittedName>
</protein>
<keyword evidence="3" id="KW-0663">Pyridoxal phosphate</keyword>
<dbReference type="PIRSF" id="PIRSF006278">
    <property type="entry name" value="ACCD_DCysDesulf"/>
    <property type="match status" value="1"/>
</dbReference>
<dbReference type="SUPFAM" id="SSF53686">
    <property type="entry name" value="Tryptophan synthase beta subunit-like PLP-dependent enzymes"/>
    <property type="match status" value="1"/>
</dbReference>
<comment type="caution">
    <text evidence="5">The sequence shown here is derived from an EMBL/GenBank/DDBJ whole genome shotgun (WGS) entry which is preliminary data.</text>
</comment>
<proteinExistence type="inferred from homology"/>
<keyword evidence="6" id="KW-1185">Reference proteome</keyword>
<accession>A0ABR6ZFE1</accession>
<dbReference type="InterPro" id="IPR036052">
    <property type="entry name" value="TrpB-like_PALP_sf"/>
</dbReference>
<dbReference type="Gene3D" id="3.40.50.1100">
    <property type="match status" value="2"/>
</dbReference>
<comment type="similarity">
    <text evidence="2">Belongs to the ACC deaminase/D-cysteine desulfhydrase family.</text>
</comment>
<evidence type="ECO:0000259" key="4">
    <source>
        <dbReference type="Pfam" id="PF00291"/>
    </source>
</evidence>
<dbReference type="InterPro" id="IPR027278">
    <property type="entry name" value="ACCD_DCysDesulf"/>
</dbReference>
<dbReference type="InterPro" id="IPR001926">
    <property type="entry name" value="TrpB-like_PALP"/>
</dbReference>
<dbReference type="EMBL" id="JACOFX010000015">
    <property type="protein sequence ID" value="MBC3910301.1"/>
    <property type="molecule type" value="Genomic_DNA"/>
</dbReference>
<dbReference type="Pfam" id="PF00291">
    <property type="entry name" value="PALP"/>
    <property type="match status" value="1"/>
</dbReference>
<comment type="cofactor">
    <cofactor evidence="1">
        <name>pyridoxal 5'-phosphate</name>
        <dbReference type="ChEBI" id="CHEBI:597326"/>
    </cofactor>
</comment>
<dbReference type="Proteomes" id="UP000646911">
    <property type="component" value="Unassembled WGS sequence"/>
</dbReference>